<proteinExistence type="predicted"/>
<name>A0AA37SRX4_9BACT</name>
<dbReference type="RefSeq" id="WP_235292089.1">
    <property type="nucleotide sequence ID" value="NZ_BSOH01000027.1"/>
</dbReference>
<dbReference type="SUPFAM" id="SSF48371">
    <property type="entry name" value="ARM repeat"/>
    <property type="match status" value="1"/>
</dbReference>
<dbReference type="Proteomes" id="UP001156666">
    <property type="component" value="Unassembled WGS sequence"/>
</dbReference>
<dbReference type="AlphaFoldDB" id="A0AA37SRX4"/>
<dbReference type="InterPro" id="IPR016024">
    <property type="entry name" value="ARM-type_fold"/>
</dbReference>
<keyword evidence="2" id="KW-1185">Reference proteome</keyword>
<dbReference type="InterPro" id="IPR011989">
    <property type="entry name" value="ARM-like"/>
</dbReference>
<evidence type="ECO:0000313" key="2">
    <source>
        <dbReference type="Proteomes" id="UP001156666"/>
    </source>
</evidence>
<comment type="caution">
    <text evidence="1">The sequence shown here is derived from an EMBL/GenBank/DDBJ whole genome shotgun (WGS) entry which is preliminary data.</text>
</comment>
<reference evidence="1" key="2">
    <citation type="submission" date="2023-01" db="EMBL/GenBank/DDBJ databases">
        <title>Draft genome sequence of Portibacter lacus strain NBRC 108769.</title>
        <authorList>
            <person name="Sun Q."/>
            <person name="Mori K."/>
        </authorList>
    </citation>
    <scope>NUCLEOTIDE SEQUENCE</scope>
    <source>
        <strain evidence="1">NBRC 108769</strain>
    </source>
</reference>
<reference evidence="1" key="1">
    <citation type="journal article" date="2014" name="Int. J. Syst. Evol. Microbiol.">
        <title>Complete genome sequence of Corynebacterium casei LMG S-19264T (=DSM 44701T), isolated from a smear-ripened cheese.</title>
        <authorList>
            <consortium name="US DOE Joint Genome Institute (JGI-PGF)"/>
            <person name="Walter F."/>
            <person name="Albersmeier A."/>
            <person name="Kalinowski J."/>
            <person name="Ruckert C."/>
        </authorList>
    </citation>
    <scope>NUCLEOTIDE SEQUENCE</scope>
    <source>
        <strain evidence="1">NBRC 108769</strain>
    </source>
</reference>
<dbReference type="EMBL" id="BSOH01000027">
    <property type="protein sequence ID" value="GLR19217.1"/>
    <property type="molecule type" value="Genomic_DNA"/>
</dbReference>
<gene>
    <name evidence="1" type="ORF">GCM10007940_38330</name>
</gene>
<protein>
    <submittedName>
        <fullName evidence="1">Uncharacterized protein</fullName>
    </submittedName>
</protein>
<evidence type="ECO:0000313" key="1">
    <source>
        <dbReference type="EMBL" id="GLR19217.1"/>
    </source>
</evidence>
<accession>A0AA37SRX4</accession>
<sequence length="181" mass="21237">MDVLYIFISDMDMEEHIKSGHNKNLNQELNIYVGHSQERFDELMQYVLHDEYRLCQRASWTLGKVCETRPWLMEKWLPEILKALEKPKHDALIRNVVRAFQGMDELPEEYEGEIFEKCFNYLLDPSYAVAIKAFSMTVCRKVAMKYPDLKPELIEVINDVLVNGSSGILSRGRKEIYLLSK</sequence>
<dbReference type="Gene3D" id="1.25.10.10">
    <property type="entry name" value="Leucine-rich Repeat Variant"/>
    <property type="match status" value="1"/>
</dbReference>
<organism evidence="1 2">
    <name type="scientific">Portibacter lacus</name>
    <dbReference type="NCBI Taxonomy" id="1099794"/>
    <lineage>
        <taxon>Bacteria</taxon>
        <taxon>Pseudomonadati</taxon>
        <taxon>Bacteroidota</taxon>
        <taxon>Saprospiria</taxon>
        <taxon>Saprospirales</taxon>
        <taxon>Haliscomenobacteraceae</taxon>
        <taxon>Portibacter</taxon>
    </lineage>
</organism>